<dbReference type="Proteomes" id="UP000030748">
    <property type="component" value="Unassembled WGS sequence"/>
</dbReference>
<proteinExistence type="predicted"/>
<evidence type="ECO:0000313" key="6">
    <source>
        <dbReference type="EMBL" id="EYU41242.1"/>
    </source>
</evidence>
<dbReference type="GO" id="GO:0005524">
    <property type="term" value="F:ATP binding"/>
    <property type="evidence" value="ECO:0007669"/>
    <property type="project" value="UniProtKB-KW"/>
</dbReference>
<evidence type="ECO:0000313" key="7">
    <source>
        <dbReference type="Proteomes" id="UP000030748"/>
    </source>
</evidence>
<gene>
    <name evidence="6" type="ORF">MIMGU_mgv1a008392mg</name>
</gene>
<dbReference type="SUPFAM" id="SSF52402">
    <property type="entry name" value="Adenine nucleotide alpha hydrolases-like"/>
    <property type="match status" value="1"/>
</dbReference>
<protein>
    <recommendedName>
        <fullName evidence="5">tRNA(Ile)-lysidine/2-thiocytidine synthase N-terminal domain-containing protein</fullName>
    </recommendedName>
</protein>
<dbReference type="Gene3D" id="3.40.50.620">
    <property type="entry name" value="HUPs"/>
    <property type="match status" value="1"/>
</dbReference>
<organism evidence="6 7">
    <name type="scientific">Erythranthe guttata</name>
    <name type="common">Yellow monkey flower</name>
    <name type="synonym">Mimulus guttatus</name>
    <dbReference type="NCBI Taxonomy" id="4155"/>
    <lineage>
        <taxon>Eukaryota</taxon>
        <taxon>Viridiplantae</taxon>
        <taxon>Streptophyta</taxon>
        <taxon>Embryophyta</taxon>
        <taxon>Tracheophyta</taxon>
        <taxon>Spermatophyta</taxon>
        <taxon>Magnoliopsida</taxon>
        <taxon>eudicotyledons</taxon>
        <taxon>Gunneridae</taxon>
        <taxon>Pentapetalae</taxon>
        <taxon>asterids</taxon>
        <taxon>lamiids</taxon>
        <taxon>Lamiales</taxon>
        <taxon>Phrymaceae</taxon>
        <taxon>Erythranthe</taxon>
    </lineage>
</organism>
<dbReference type="PANTHER" id="PTHR43033:SF5">
    <property type="entry name" value="TRNA(ILE)-LYSIDINE SYNTHETASE"/>
    <property type="match status" value="1"/>
</dbReference>
<dbReference type="Pfam" id="PF01171">
    <property type="entry name" value="ATP_bind_3"/>
    <property type="match status" value="1"/>
</dbReference>
<dbReference type="AlphaFoldDB" id="A0A022RLC4"/>
<evidence type="ECO:0000256" key="2">
    <source>
        <dbReference type="ARBA" id="ARBA00022694"/>
    </source>
</evidence>
<evidence type="ECO:0000256" key="1">
    <source>
        <dbReference type="ARBA" id="ARBA00022598"/>
    </source>
</evidence>
<keyword evidence="4" id="KW-0067">ATP-binding</keyword>
<dbReference type="InterPro" id="IPR014729">
    <property type="entry name" value="Rossmann-like_a/b/a_fold"/>
</dbReference>
<dbReference type="InterPro" id="IPR012094">
    <property type="entry name" value="tRNA_Ile_lys_synt"/>
</dbReference>
<reference evidence="6" key="1">
    <citation type="journal article" date="2013" name="Proc. Natl. Acad. Sci. U.S.A.">
        <title>Fine-scale variation in meiotic recombination in Mimulus inferred from population shotgun sequencing.</title>
        <authorList>
            <person name="Hellsten U."/>
            <person name="Wright K.M."/>
            <person name="Jenkins J."/>
            <person name="Shu S."/>
            <person name="Yuan Y."/>
            <person name="Wessler S.R."/>
            <person name="Schmutz J."/>
            <person name="Willis J.H."/>
            <person name="Rokhsar D.S."/>
        </authorList>
    </citation>
    <scope>NUCLEOTIDE SEQUENCE [LARGE SCALE GENOMIC DNA]</scope>
</reference>
<keyword evidence="7" id="KW-1185">Reference proteome</keyword>
<sequence length="375" mass="41815">MQAELFILRLSRNSGVLGLAGMSFASQMFSQFPDFCGQESKPRGILIVRPLLDFSKEDMYDICRSGNQQWVEDPTNRSPVYARNRIRMSLSNLSSSIFKIELQATISACRRTRLLVDKFCNLLLKQAVTIMHHGYAVIDLETLRSMEVKDIYLAKFVTSVVQFISQRHRPVRGKAVKLLQSYIRTFPSKTSLTVGGCYLCPAPGSKGTKVLVCCSINLSFPVTMKLFHPFSCFPTSDLEQIVKESEAYLDRFTPDAYSSAPFSDMASSSESVLIEAKQLGILSHSTYESIVSLQQEESDNFKSKAEAVSKFASKDEIQSSNDAATDLNNFIMPGQVGYFMDRFVSIGFAQCPHLMKVSVVFSPRIPLGGGHTSFL</sequence>
<keyword evidence="1" id="KW-0436">Ligase</keyword>
<evidence type="ECO:0000256" key="3">
    <source>
        <dbReference type="ARBA" id="ARBA00022741"/>
    </source>
</evidence>
<name>A0A022RLC4_ERYGU</name>
<dbReference type="PANTHER" id="PTHR43033">
    <property type="entry name" value="TRNA(ILE)-LYSIDINE SYNTHASE-RELATED"/>
    <property type="match status" value="1"/>
</dbReference>
<keyword evidence="3" id="KW-0547">Nucleotide-binding</keyword>
<evidence type="ECO:0000259" key="5">
    <source>
        <dbReference type="Pfam" id="PF01171"/>
    </source>
</evidence>
<evidence type="ECO:0000256" key="4">
    <source>
        <dbReference type="ARBA" id="ARBA00022840"/>
    </source>
</evidence>
<accession>A0A022RLC4</accession>
<dbReference type="eggNOG" id="ENOG502QQNE">
    <property type="taxonomic scope" value="Eukaryota"/>
</dbReference>
<dbReference type="InterPro" id="IPR011063">
    <property type="entry name" value="TilS/TtcA_N"/>
</dbReference>
<dbReference type="GO" id="GO:0008033">
    <property type="term" value="P:tRNA processing"/>
    <property type="evidence" value="ECO:0007669"/>
    <property type="project" value="UniProtKB-KW"/>
</dbReference>
<dbReference type="GO" id="GO:0016879">
    <property type="term" value="F:ligase activity, forming carbon-nitrogen bonds"/>
    <property type="evidence" value="ECO:0007669"/>
    <property type="project" value="InterPro"/>
</dbReference>
<dbReference type="STRING" id="4155.A0A022RLC4"/>
<feature type="domain" description="tRNA(Ile)-lysidine/2-thiocytidine synthase N-terminal" evidence="5">
    <location>
        <begin position="2"/>
        <end position="88"/>
    </location>
</feature>
<dbReference type="EMBL" id="KI630353">
    <property type="protein sequence ID" value="EYU41242.1"/>
    <property type="molecule type" value="Genomic_DNA"/>
</dbReference>
<keyword evidence="2" id="KW-0819">tRNA processing</keyword>